<dbReference type="InterPro" id="IPR029058">
    <property type="entry name" value="AB_hydrolase_fold"/>
</dbReference>
<dbReference type="PRINTS" id="PR00111">
    <property type="entry name" value="ABHYDROLASE"/>
</dbReference>
<evidence type="ECO:0000313" key="4">
    <source>
        <dbReference type="Proteomes" id="UP000256727"/>
    </source>
</evidence>
<dbReference type="SUPFAM" id="SSF53474">
    <property type="entry name" value="alpha/beta-Hydrolases"/>
    <property type="match status" value="1"/>
</dbReference>
<dbReference type="GO" id="GO:0016020">
    <property type="term" value="C:membrane"/>
    <property type="evidence" value="ECO:0007669"/>
    <property type="project" value="TreeGrafter"/>
</dbReference>
<dbReference type="Pfam" id="PF12697">
    <property type="entry name" value="Abhydrolase_6"/>
    <property type="match status" value="1"/>
</dbReference>
<evidence type="ECO:0000313" key="3">
    <source>
        <dbReference type="EMBL" id="REE04790.1"/>
    </source>
</evidence>
<reference evidence="3 4" key="1">
    <citation type="submission" date="2018-07" db="EMBL/GenBank/DDBJ databases">
        <title>Sequencing the genomes of 1000 actinobacteria strains.</title>
        <authorList>
            <person name="Klenk H.-P."/>
        </authorList>
    </citation>
    <scope>NUCLEOTIDE SEQUENCE [LARGE SCALE GENOMIC DNA]</scope>
    <source>
        <strain evidence="3 4">DSM 14442</strain>
    </source>
</reference>
<dbReference type="RefSeq" id="WP_115932662.1">
    <property type="nucleotide sequence ID" value="NZ_QREH01000001.1"/>
</dbReference>
<dbReference type="EMBL" id="QREH01000001">
    <property type="protein sequence ID" value="REE04790.1"/>
    <property type="molecule type" value="Genomic_DNA"/>
</dbReference>
<evidence type="ECO:0000259" key="2">
    <source>
        <dbReference type="Pfam" id="PF12697"/>
    </source>
</evidence>
<evidence type="ECO:0000256" key="1">
    <source>
        <dbReference type="ARBA" id="ARBA00022801"/>
    </source>
</evidence>
<dbReference type="InterPro" id="IPR000073">
    <property type="entry name" value="AB_hydrolase_1"/>
</dbReference>
<dbReference type="InterPro" id="IPR050266">
    <property type="entry name" value="AB_hydrolase_sf"/>
</dbReference>
<feature type="domain" description="AB hydrolase-1" evidence="2">
    <location>
        <begin position="43"/>
        <end position="275"/>
    </location>
</feature>
<sequence>MKDDSVLNAYAVRDVHVQTGSFGTHCLLVGSPENPPLVLLRDGAWGGSARVSWGHLMERFAEDYYVIAPDLLGFGESDKAVFFDRSTYSFRIDQVAALLEQLEESRPINLVGTSFGGSMALRILAEGSFNLRRVVSIAGTGGPWKTPAMLETLGFWDGSRHDLARVLGNLMDSTSLDFEDQLDLRLASANTVGHYRAVQAVSVSVPASLRQTVKDDWPEALGRSATCPVMLVAPNGDTLFEPEWPDRIAAQLEDCTISRIDSLHSPNLDAPSELLDRIRQFLNS</sequence>
<dbReference type="OrthoDB" id="5902829at2"/>
<protein>
    <submittedName>
        <fullName evidence="3">Pimeloyl-ACP methyl ester carboxylesterase</fullName>
    </submittedName>
</protein>
<gene>
    <name evidence="3" type="ORF">C8E99_2644</name>
</gene>
<dbReference type="AlphaFoldDB" id="A0A3D9LG22"/>
<dbReference type="PANTHER" id="PTHR43798:SF31">
    <property type="entry name" value="AB HYDROLASE SUPERFAMILY PROTEIN YCLE"/>
    <property type="match status" value="1"/>
</dbReference>
<dbReference type="Gene3D" id="3.40.50.1820">
    <property type="entry name" value="alpha/beta hydrolase"/>
    <property type="match status" value="1"/>
</dbReference>
<keyword evidence="4" id="KW-1185">Reference proteome</keyword>
<dbReference type="Proteomes" id="UP000256727">
    <property type="component" value="Unassembled WGS sequence"/>
</dbReference>
<proteinExistence type="predicted"/>
<dbReference type="PANTHER" id="PTHR43798">
    <property type="entry name" value="MONOACYLGLYCEROL LIPASE"/>
    <property type="match status" value="1"/>
</dbReference>
<accession>A0A3D9LG22</accession>
<dbReference type="GO" id="GO:0016787">
    <property type="term" value="F:hydrolase activity"/>
    <property type="evidence" value="ECO:0007669"/>
    <property type="project" value="UniProtKB-KW"/>
</dbReference>
<keyword evidence="1" id="KW-0378">Hydrolase</keyword>
<organism evidence="3 4">
    <name type="scientific">Citricoccus muralis</name>
    <dbReference type="NCBI Taxonomy" id="169134"/>
    <lineage>
        <taxon>Bacteria</taxon>
        <taxon>Bacillati</taxon>
        <taxon>Actinomycetota</taxon>
        <taxon>Actinomycetes</taxon>
        <taxon>Micrococcales</taxon>
        <taxon>Micrococcaceae</taxon>
        <taxon>Citricoccus</taxon>
    </lineage>
</organism>
<comment type="caution">
    <text evidence="3">The sequence shown here is derived from an EMBL/GenBank/DDBJ whole genome shotgun (WGS) entry which is preliminary data.</text>
</comment>
<name>A0A3D9LG22_9MICC</name>